<keyword evidence="2" id="KW-0378">Hydrolase</keyword>
<dbReference type="InterPro" id="IPR052567">
    <property type="entry name" value="OP_Dioxygenase"/>
</dbReference>
<evidence type="ECO:0000313" key="2">
    <source>
        <dbReference type="EMBL" id="CDN86959.1"/>
    </source>
</evidence>
<dbReference type="Proteomes" id="UP000028878">
    <property type="component" value="Unassembled WGS sequence"/>
</dbReference>
<dbReference type="PANTHER" id="PTHR40202">
    <property type="match status" value="1"/>
</dbReference>
<dbReference type="SUPFAM" id="SSF109604">
    <property type="entry name" value="HD-domain/PDEase-like"/>
    <property type="match status" value="1"/>
</dbReference>
<reference evidence="3" key="1">
    <citation type="submission" date="2014-11" db="EMBL/GenBank/DDBJ databases">
        <title>Draft genome sequence of Hydrogenophaga intermedia S1.</title>
        <authorList>
            <person name="Gan H.M."/>
            <person name="Chew T.H."/>
            <person name="Stolz A."/>
        </authorList>
    </citation>
    <scope>NUCLEOTIDE SEQUENCE [LARGE SCALE GENOMIC DNA]</scope>
    <source>
        <strain evidence="3">S1</strain>
    </source>
</reference>
<dbReference type="AlphaFoldDB" id="A0A1L1PGN0"/>
<feature type="domain" description="HD" evidence="1">
    <location>
        <begin position="28"/>
        <end position="88"/>
    </location>
</feature>
<dbReference type="EMBL" id="CCAE010000007">
    <property type="protein sequence ID" value="CDN86959.1"/>
    <property type="molecule type" value="Genomic_DNA"/>
</dbReference>
<sequence>MIPSFDDLWALLGARGHERYTGESVTHLEHALQTADLARRGGAGDALVIAALLHDVGHLIHGMAGTLSAEGIDDRHEAIAAGALERLFGAAVSGPVGLHVMAKRRLCADPRYLRALSDDSRRSLVLQGGPLDAAGCEAYDALAHAQDALRLRRWDDAAKRPAREVPPLQSYRAMAEALLR</sequence>
<name>A0A1L1PGN0_HYDIT</name>
<dbReference type="Gene3D" id="1.10.3210.10">
    <property type="entry name" value="Hypothetical protein af1432"/>
    <property type="match status" value="1"/>
</dbReference>
<gene>
    <name evidence="2" type="ORF">BN948_01377</name>
</gene>
<accession>A0A1L1PGN0</accession>
<organism evidence="2 3">
    <name type="scientific">Hydrogenophaga intermedia</name>
    <dbReference type="NCBI Taxonomy" id="65786"/>
    <lineage>
        <taxon>Bacteria</taxon>
        <taxon>Pseudomonadati</taxon>
        <taxon>Pseudomonadota</taxon>
        <taxon>Betaproteobacteria</taxon>
        <taxon>Burkholderiales</taxon>
        <taxon>Comamonadaceae</taxon>
        <taxon>Hydrogenophaga</taxon>
    </lineage>
</organism>
<dbReference type="InterPro" id="IPR006674">
    <property type="entry name" value="HD_domain"/>
</dbReference>
<evidence type="ECO:0000259" key="1">
    <source>
        <dbReference type="Pfam" id="PF01966"/>
    </source>
</evidence>
<dbReference type="Pfam" id="PF01966">
    <property type="entry name" value="HD"/>
    <property type="match status" value="1"/>
</dbReference>
<protein>
    <submittedName>
        <fullName evidence="2">HD phosphohydrolase family protein</fullName>
    </submittedName>
</protein>
<proteinExistence type="predicted"/>
<evidence type="ECO:0000313" key="3">
    <source>
        <dbReference type="Proteomes" id="UP000028878"/>
    </source>
</evidence>
<keyword evidence="3" id="KW-1185">Reference proteome</keyword>
<dbReference type="InterPro" id="IPR003607">
    <property type="entry name" value="HD/PDEase_dom"/>
</dbReference>
<dbReference type="CDD" id="cd00077">
    <property type="entry name" value="HDc"/>
    <property type="match status" value="1"/>
</dbReference>
<dbReference type="GO" id="GO:0016787">
    <property type="term" value="F:hydrolase activity"/>
    <property type="evidence" value="ECO:0007669"/>
    <property type="project" value="UniProtKB-KW"/>
</dbReference>
<dbReference type="PANTHER" id="PTHR40202:SF1">
    <property type="entry name" value="HD DOMAIN-CONTAINING PROTEIN"/>
    <property type="match status" value="1"/>
</dbReference>